<evidence type="ECO:0008006" key="12">
    <source>
        <dbReference type="Google" id="ProtNLM"/>
    </source>
</evidence>
<organism evidence="10 11">
    <name type="scientific">Polymorphospora rubra</name>
    <dbReference type="NCBI Taxonomy" id="338584"/>
    <lineage>
        <taxon>Bacteria</taxon>
        <taxon>Bacillati</taxon>
        <taxon>Actinomycetota</taxon>
        <taxon>Actinomycetes</taxon>
        <taxon>Micromonosporales</taxon>
        <taxon>Micromonosporaceae</taxon>
        <taxon>Polymorphospora</taxon>
    </lineage>
</organism>
<feature type="compositionally biased region" description="Pro residues" evidence="6">
    <location>
        <begin position="336"/>
        <end position="350"/>
    </location>
</feature>
<sequence length="590" mass="58773">MPPAGQASAGQAPGTAGGTGTTPPTQTPPAAAPPPADPATAAGPPPSGGSVPPPAGPPPGGPPPGGTGGPPPGGPPPWGQGPARGAFATRYGLVRPRDGRYLAGVCAAIGRATNTDPILWRVLLAVLGFFGGIGILVYVAAWLLIPSEGDTASPVESMLGRGRSSMSPVTVIVLGVLIAVMFGFIVTDSFRAVMLGTAILIGGALLLNRNSAGSPPDSRTDGAVPPGGGGPVPPYAGPAPVFPPGPVPPVPPAGGPPQAMYPPAPPGTPAGPLPPSLTKPAATPAPPDFTKPQTTVPVGPGSPAAGYPPPSPYVSEVAPPQPGGPDRTAPTAVLPPVWPTGPAAPVPAPPAGGYRPPFAPHGPYAGTGPFPPVPPKPVNLPKPPKPPKERSPLGAATFSMIFVVLGLLAMLHVAGVFAPSPSAYFAAVLATIALGLLVGAWLGRARWLIALGLVAAAALGFTSMVESFNDGRPHGDVVVWSPASHDALATRYSSPFGDSTLDLRSVDFSGQNTEITVDVNIGTVTVLVPPQVDVVAVTSVGVGDARVFGQRWSGIDSNNREVRDLGADGAGGGDLRLFVNINAGDVEVRR</sequence>
<feature type="domain" description="Cell wall-active antibiotics response LiaF-like C-terminal" evidence="9">
    <location>
        <begin position="493"/>
        <end position="588"/>
    </location>
</feature>
<feature type="region of interest" description="Disordered" evidence="6">
    <location>
        <begin position="1"/>
        <end position="84"/>
    </location>
</feature>
<evidence type="ECO:0000259" key="8">
    <source>
        <dbReference type="Pfam" id="PF04024"/>
    </source>
</evidence>
<evidence type="ECO:0000256" key="3">
    <source>
        <dbReference type="ARBA" id="ARBA00022692"/>
    </source>
</evidence>
<proteinExistence type="predicted"/>
<evidence type="ECO:0000313" key="11">
    <source>
        <dbReference type="Proteomes" id="UP000680866"/>
    </source>
</evidence>
<reference evidence="10" key="1">
    <citation type="submission" date="2020-08" db="EMBL/GenBank/DDBJ databases">
        <title>Whole genome shotgun sequence of Polymorphospora rubra NBRC 101157.</title>
        <authorList>
            <person name="Komaki H."/>
            <person name="Tamura T."/>
        </authorList>
    </citation>
    <scope>NUCLEOTIDE SEQUENCE</scope>
    <source>
        <strain evidence="10">NBRC 101157</strain>
    </source>
</reference>
<dbReference type="KEGG" id="pry:Prubr_15010"/>
<feature type="region of interest" description="Disordered" evidence="6">
    <location>
        <begin position="211"/>
        <end position="390"/>
    </location>
</feature>
<keyword evidence="3 7" id="KW-0812">Transmembrane</keyword>
<evidence type="ECO:0000256" key="5">
    <source>
        <dbReference type="ARBA" id="ARBA00023136"/>
    </source>
</evidence>
<dbReference type="GO" id="GO:0005886">
    <property type="term" value="C:plasma membrane"/>
    <property type="evidence" value="ECO:0007669"/>
    <property type="project" value="UniProtKB-SubCell"/>
</dbReference>
<name>A0A810MVB1_9ACTN</name>
<dbReference type="InterPro" id="IPR052027">
    <property type="entry name" value="PspC"/>
</dbReference>
<dbReference type="Proteomes" id="UP000680866">
    <property type="component" value="Chromosome"/>
</dbReference>
<feature type="compositionally biased region" description="Pro residues" evidence="6">
    <location>
        <begin position="231"/>
        <end position="289"/>
    </location>
</feature>
<evidence type="ECO:0000259" key="9">
    <source>
        <dbReference type="Pfam" id="PF09922"/>
    </source>
</evidence>
<evidence type="ECO:0000256" key="1">
    <source>
        <dbReference type="ARBA" id="ARBA00004162"/>
    </source>
</evidence>
<feature type="transmembrane region" description="Helical" evidence="7">
    <location>
        <begin position="393"/>
        <end position="417"/>
    </location>
</feature>
<evidence type="ECO:0000256" key="4">
    <source>
        <dbReference type="ARBA" id="ARBA00022989"/>
    </source>
</evidence>
<feature type="transmembrane region" description="Helical" evidence="7">
    <location>
        <begin position="423"/>
        <end position="442"/>
    </location>
</feature>
<keyword evidence="11" id="KW-1185">Reference proteome</keyword>
<keyword evidence="2" id="KW-1003">Cell membrane</keyword>
<dbReference type="PANTHER" id="PTHR33885">
    <property type="entry name" value="PHAGE SHOCK PROTEIN C"/>
    <property type="match status" value="1"/>
</dbReference>
<evidence type="ECO:0000256" key="7">
    <source>
        <dbReference type="SAM" id="Phobius"/>
    </source>
</evidence>
<feature type="domain" description="Phage shock protein PspC N-terminal" evidence="8">
    <location>
        <begin position="93"/>
        <end position="148"/>
    </location>
</feature>
<evidence type="ECO:0000256" key="2">
    <source>
        <dbReference type="ARBA" id="ARBA00022475"/>
    </source>
</evidence>
<keyword evidence="5 7" id="KW-0472">Membrane</keyword>
<feature type="compositionally biased region" description="Low complexity" evidence="6">
    <location>
        <begin position="1"/>
        <end position="14"/>
    </location>
</feature>
<feature type="transmembrane region" description="Helical" evidence="7">
    <location>
        <begin position="166"/>
        <end position="186"/>
    </location>
</feature>
<feature type="compositionally biased region" description="Low complexity" evidence="6">
    <location>
        <begin position="296"/>
        <end position="305"/>
    </location>
</feature>
<evidence type="ECO:0000256" key="6">
    <source>
        <dbReference type="SAM" id="MobiDB-lite"/>
    </source>
</evidence>
<dbReference type="AlphaFoldDB" id="A0A810MVB1"/>
<comment type="subcellular location">
    <subcellularLocation>
        <location evidence="1">Cell membrane</location>
        <topology evidence="1">Single-pass membrane protein</topology>
    </subcellularLocation>
</comment>
<dbReference type="Pfam" id="PF09922">
    <property type="entry name" value="LiaF-like_C"/>
    <property type="match status" value="1"/>
</dbReference>
<evidence type="ECO:0000313" key="10">
    <source>
        <dbReference type="EMBL" id="BCJ64480.1"/>
    </source>
</evidence>
<feature type="compositionally biased region" description="Pro residues" evidence="6">
    <location>
        <begin position="369"/>
        <end position="384"/>
    </location>
</feature>
<protein>
    <recommendedName>
        <fullName evidence="12">Phage shock protein C (PspC) family protein</fullName>
    </recommendedName>
</protein>
<keyword evidence="4 7" id="KW-1133">Transmembrane helix</keyword>
<feature type="compositionally biased region" description="Pro residues" evidence="6">
    <location>
        <begin position="25"/>
        <end position="79"/>
    </location>
</feature>
<accession>A0A810MVB1</accession>
<dbReference type="InterPro" id="IPR007168">
    <property type="entry name" value="Phageshock_PspC_N"/>
</dbReference>
<feature type="transmembrane region" description="Helical" evidence="7">
    <location>
        <begin position="447"/>
        <end position="465"/>
    </location>
</feature>
<dbReference type="InterPro" id="IPR024425">
    <property type="entry name" value="LiaF-like_C"/>
</dbReference>
<feature type="transmembrane region" description="Helical" evidence="7">
    <location>
        <begin position="118"/>
        <end position="145"/>
    </location>
</feature>
<dbReference type="Pfam" id="PF04024">
    <property type="entry name" value="PspC"/>
    <property type="match status" value="1"/>
</dbReference>
<dbReference type="EMBL" id="AP023359">
    <property type="protein sequence ID" value="BCJ64480.1"/>
    <property type="molecule type" value="Genomic_DNA"/>
</dbReference>
<dbReference type="PANTHER" id="PTHR33885:SF3">
    <property type="entry name" value="PHAGE SHOCK PROTEIN C"/>
    <property type="match status" value="1"/>
</dbReference>
<gene>
    <name evidence="10" type="ORF">Prubr_15010</name>
</gene>